<dbReference type="CDD" id="cd02205">
    <property type="entry name" value="CBS_pair_SF"/>
    <property type="match status" value="1"/>
</dbReference>
<keyword evidence="4" id="KW-1185">Reference proteome</keyword>
<sequence>MRIKGNYVERHLVKYINEDFTLKEAYDFLIKTGYRCIPVLDKKEEKYIGNIYKVHILEYEKQNTLNEKVSKLVTDTDVSIYENSSFFELFFSIKKFPYIAVLNDEKRFLGILTHAKVLELLQDSWGLSKGGFALTLATSDYVGTLARISKIVNKYTTIQSLITLDNEHLFVRRVVVTLPKDVSEEKLELVSSDLENHGLRVIHIESL</sequence>
<dbReference type="InterPro" id="IPR046342">
    <property type="entry name" value="CBS_dom_sf"/>
</dbReference>
<dbReference type="PIRSF" id="PIRSF035040">
    <property type="entry name" value="UCP035040_CBS_Lmo0553"/>
    <property type="match status" value="1"/>
</dbReference>
<proteinExistence type="predicted"/>
<dbReference type="Pfam" id="PF00571">
    <property type="entry name" value="CBS"/>
    <property type="match status" value="2"/>
</dbReference>
<organism evidence="3 4">
    <name type="scientific">Gottfriedia endophytica</name>
    <dbReference type="NCBI Taxonomy" id="2820819"/>
    <lineage>
        <taxon>Bacteria</taxon>
        <taxon>Bacillati</taxon>
        <taxon>Bacillota</taxon>
        <taxon>Bacilli</taxon>
        <taxon>Bacillales</taxon>
        <taxon>Bacillaceae</taxon>
        <taxon>Gottfriedia</taxon>
    </lineage>
</organism>
<dbReference type="NCBIfam" id="NF038387">
    <property type="entry name" value="CBS_CbpA"/>
    <property type="match status" value="1"/>
</dbReference>
<evidence type="ECO:0000259" key="2">
    <source>
        <dbReference type="PROSITE" id="PS51371"/>
    </source>
</evidence>
<gene>
    <name evidence="3" type="ORF">J5Y03_17725</name>
</gene>
<evidence type="ECO:0000313" key="4">
    <source>
        <dbReference type="Proteomes" id="UP000682134"/>
    </source>
</evidence>
<dbReference type="Gene3D" id="3.10.580.10">
    <property type="entry name" value="CBS-domain"/>
    <property type="match status" value="1"/>
</dbReference>
<protein>
    <submittedName>
        <fullName evidence="3">CBS domain-containing protein</fullName>
    </submittedName>
</protein>
<dbReference type="Proteomes" id="UP000682134">
    <property type="component" value="Unassembled WGS sequence"/>
</dbReference>
<name>A0A940NUH5_9BACI</name>
<evidence type="ECO:0000313" key="3">
    <source>
        <dbReference type="EMBL" id="MBP0727001.1"/>
    </source>
</evidence>
<evidence type="ECO:0000256" key="1">
    <source>
        <dbReference type="PROSITE-ProRule" id="PRU00703"/>
    </source>
</evidence>
<dbReference type="PROSITE" id="PS51371">
    <property type="entry name" value="CBS"/>
    <property type="match status" value="1"/>
</dbReference>
<accession>A0A940NUH5</accession>
<dbReference type="InterPro" id="IPR000644">
    <property type="entry name" value="CBS_dom"/>
</dbReference>
<dbReference type="AlphaFoldDB" id="A0A940NUH5"/>
<dbReference type="InterPro" id="IPR017036">
    <property type="entry name" value="Lmo0553-like"/>
</dbReference>
<reference evidence="3" key="1">
    <citation type="submission" date="2021-04" db="EMBL/GenBank/DDBJ databases">
        <title>Genome seq and assembly of Bacillus sp.</title>
        <authorList>
            <person name="Chhetri G."/>
        </authorList>
    </citation>
    <scope>NUCLEOTIDE SEQUENCE</scope>
    <source>
        <strain evidence="3">RG28</strain>
    </source>
</reference>
<feature type="domain" description="CBS" evidence="2">
    <location>
        <begin position="8"/>
        <end position="67"/>
    </location>
</feature>
<keyword evidence="1" id="KW-0129">CBS domain</keyword>
<comment type="caution">
    <text evidence="3">The sequence shown here is derived from an EMBL/GenBank/DDBJ whole genome shotgun (WGS) entry which is preliminary data.</text>
</comment>
<dbReference type="EMBL" id="JAGIYQ010000017">
    <property type="protein sequence ID" value="MBP0727001.1"/>
    <property type="molecule type" value="Genomic_DNA"/>
</dbReference>
<dbReference type="SUPFAM" id="SSF54631">
    <property type="entry name" value="CBS-domain pair"/>
    <property type="match status" value="1"/>
</dbReference>